<organism evidence="1 2">
    <name type="scientific">Photorhabdus temperata J3</name>
    <dbReference type="NCBI Taxonomy" id="1389415"/>
    <lineage>
        <taxon>Bacteria</taxon>
        <taxon>Pseudomonadati</taxon>
        <taxon>Pseudomonadota</taxon>
        <taxon>Gammaproteobacteria</taxon>
        <taxon>Enterobacterales</taxon>
        <taxon>Morganellaceae</taxon>
        <taxon>Photorhabdus</taxon>
    </lineage>
</organism>
<proteinExistence type="predicted"/>
<sequence length="92" mass="10522">MKDKSLDTETYTVSVGVNVNSSELDKTEAQLKRINELIQINANAIIENATMTAASIREQDERFSKVIREIVQDEIHKWAMRESQIGGRLSKW</sequence>
<gene>
    <name evidence="1" type="ORF">O185_19725</name>
</gene>
<reference evidence="1 2" key="1">
    <citation type="submission" date="2013-10" db="EMBL/GenBank/DDBJ databases">
        <title>Whole Genome Shotgun Sequence of Photorhabdus temperata J3.</title>
        <authorList>
            <person name="Park G.-S."/>
            <person name="Hong S.-J."/>
            <person name="Shin J.-H."/>
        </authorList>
    </citation>
    <scope>NUCLEOTIDE SEQUENCE [LARGE SCALE GENOMIC DNA]</scope>
    <source>
        <strain evidence="1 2">J3</strain>
    </source>
</reference>
<protein>
    <submittedName>
        <fullName evidence="1">Uncharacterized protein</fullName>
    </submittedName>
</protein>
<name>U7QTX6_PHOTE</name>
<evidence type="ECO:0000313" key="1">
    <source>
        <dbReference type="EMBL" id="ERT11409.1"/>
    </source>
</evidence>
<accession>U7QTX6</accession>
<dbReference type="RefSeq" id="WP_023045821.1">
    <property type="nucleotide sequence ID" value="NZ_AXDT01000196.1"/>
</dbReference>
<dbReference type="EMBL" id="AXDT01000196">
    <property type="protein sequence ID" value="ERT11409.1"/>
    <property type="molecule type" value="Genomic_DNA"/>
</dbReference>
<keyword evidence="2" id="KW-1185">Reference proteome</keyword>
<evidence type="ECO:0000313" key="2">
    <source>
        <dbReference type="Proteomes" id="UP000017133"/>
    </source>
</evidence>
<comment type="caution">
    <text evidence="1">The sequence shown here is derived from an EMBL/GenBank/DDBJ whole genome shotgun (WGS) entry which is preliminary data.</text>
</comment>
<dbReference type="Proteomes" id="UP000017133">
    <property type="component" value="Unassembled WGS sequence"/>
</dbReference>
<dbReference type="PATRIC" id="fig|1389415.4.peg.3948"/>
<dbReference type="AlphaFoldDB" id="U7QTX6"/>